<dbReference type="Proteomes" id="UP000006327">
    <property type="component" value="Unassembled WGS sequence"/>
</dbReference>
<keyword evidence="3" id="KW-0731">Sigma factor</keyword>
<dbReference type="NCBIfam" id="TIGR02999">
    <property type="entry name" value="Sig-70_X6"/>
    <property type="match status" value="1"/>
</dbReference>
<dbReference type="AlphaFoldDB" id="K6YR53"/>
<dbReference type="InterPro" id="IPR011517">
    <property type="entry name" value="RNA_pol_sigma70_ECF-like"/>
</dbReference>
<dbReference type="eggNOG" id="COG1595">
    <property type="taxonomic scope" value="Bacteria"/>
</dbReference>
<dbReference type="Gene3D" id="1.10.1740.10">
    <property type="match status" value="1"/>
</dbReference>
<dbReference type="InterPro" id="IPR013325">
    <property type="entry name" value="RNA_pol_sigma_r2"/>
</dbReference>
<organism evidence="6 7">
    <name type="scientific">Paraglaciecola arctica BSs20135</name>
    <dbReference type="NCBI Taxonomy" id="493475"/>
    <lineage>
        <taxon>Bacteria</taxon>
        <taxon>Pseudomonadati</taxon>
        <taxon>Pseudomonadota</taxon>
        <taxon>Gammaproteobacteria</taxon>
        <taxon>Alteromonadales</taxon>
        <taxon>Alteromonadaceae</taxon>
        <taxon>Paraglaciecola</taxon>
    </lineage>
</organism>
<name>K6YR53_9ALTE</name>
<sequence>MTAKVCKENITELLSHWQDGDEAAMTSISNIVYSELERRARIYMSRERAGHTLETAALVNEVFLSLFDANVSFVDRQHFYTLASRTMRRILVDHARSISSKKRGANALKITLNTELNDAGFDLSQFLSLHNALERLIELDERKAKILELDIFAGLNIQQIADLYGVSVRTIERELKFSKAWVYRELALVESA</sequence>
<dbReference type="InterPro" id="IPR053812">
    <property type="entry name" value="HTH_Sigma70_ECF-like"/>
</dbReference>
<dbReference type="SUPFAM" id="SSF88659">
    <property type="entry name" value="Sigma3 and sigma4 domains of RNA polymerase sigma factors"/>
    <property type="match status" value="1"/>
</dbReference>
<dbReference type="GO" id="GO:0006352">
    <property type="term" value="P:DNA-templated transcription initiation"/>
    <property type="evidence" value="ECO:0007669"/>
    <property type="project" value="InterPro"/>
</dbReference>
<dbReference type="SUPFAM" id="SSF88946">
    <property type="entry name" value="Sigma2 domain of RNA polymerase sigma factors"/>
    <property type="match status" value="1"/>
</dbReference>
<dbReference type="EMBL" id="BAEO01000055">
    <property type="protein sequence ID" value="GAC20657.1"/>
    <property type="molecule type" value="Genomic_DNA"/>
</dbReference>
<dbReference type="InterPro" id="IPR014284">
    <property type="entry name" value="RNA_pol_sigma-70_dom"/>
</dbReference>
<dbReference type="Pfam" id="PF07638">
    <property type="entry name" value="Sigma70_ECF"/>
    <property type="match status" value="1"/>
</dbReference>
<proteinExistence type="inferred from homology"/>
<gene>
    <name evidence="6" type="ORF">GARC_3703</name>
</gene>
<accession>K6YR53</accession>
<dbReference type="InterPro" id="IPR013324">
    <property type="entry name" value="RNA_pol_sigma_r3/r4-like"/>
</dbReference>
<dbReference type="Gene3D" id="1.10.10.10">
    <property type="entry name" value="Winged helix-like DNA-binding domain superfamily/Winged helix DNA-binding domain"/>
    <property type="match status" value="1"/>
</dbReference>
<evidence type="ECO:0000259" key="5">
    <source>
        <dbReference type="Pfam" id="PF07638"/>
    </source>
</evidence>
<dbReference type="RefSeq" id="WP_007622782.1">
    <property type="nucleotide sequence ID" value="NZ_BAEO01000055.1"/>
</dbReference>
<evidence type="ECO:0000256" key="3">
    <source>
        <dbReference type="ARBA" id="ARBA00023082"/>
    </source>
</evidence>
<evidence type="ECO:0000256" key="1">
    <source>
        <dbReference type="ARBA" id="ARBA00010641"/>
    </source>
</evidence>
<reference evidence="6 7" key="1">
    <citation type="journal article" date="2017" name="Antonie Van Leeuwenhoek">
        <title>Rhizobium rhizosphaerae sp. nov., a novel species isolated from rice rhizosphere.</title>
        <authorList>
            <person name="Zhao J.J."/>
            <person name="Zhang J."/>
            <person name="Zhang R.J."/>
            <person name="Zhang C.W."/>
            <person name="Yin H.Q."/>
            <person name="Zhang X.X."/>
        </authorList>
    </citation>
    <scope>NUCLEOTIDE SEQUENCE [LARGE SCALE GENOMIC DNA]</scope>
    <source>
        <strain evidence="6 7">BSs20135</strain>
    </source>
</reference>
<dbReference type="GO" id="GO:0016987">
    <property type="term" value="F:sigma factor activity"/>
    <property type="evidence" value="ECO:0007669"/>
    <property type="project" value="UniProtKB-KW"/>
</dbReference>
<dbReference type="STRING" id="493475.GARC_3703"/>
<feature type="domain" description="RNA polymerase sigma-70 ECF-like HTH" evidence="5">
    <location>
        <begin position="8"/>
        <end position="186"/>
    </location>
</feature>
<dbReference type="PANTHER" id="PTHR43133">
    <property type="entry name" value="RNA POLYMERASE ECF-TYPE SIGMA FACTO"/>
    <property type="match status" value="1"/>
</dbReference>
<dbReference type="InterPro" id="IPR039425">
    <property type="entry name" value="RNA_pol_sigma-70-like"/>
</dbReference>
<evidence type="ECO:0000313" key="7">
    <source>
        <dbReference type="Proteomes" id="UP000006327"/>
    </source>
</evidence>
<protein>
    <submittedName>
        <fullName evidence="6">RNA polymerase, sigma-24 subunit, ECF subfamily</fullName>
    </submittedName>
</protein>
<evidence type="ECO:0000313" key="6">
    <source>
        <dbReference type="EMBL" id="GAC20657.1"/>
    </source>
</evidence>
<evidence type="ECO:0000256" key="4">
    <source>
        <dbReference type="ARBA" id="ARBA00023163"/>
    </source>
</evidence>
<dbReference type="NCBIfam" id="TIGR02937">
    <property type="entry name" value="sigma70-ECF"/>
    <property type="match status" value="1"/>
</dbReference>
<keyword evidence="2" id="KW-0805">Transcription regulation</keyword>
<keyword evidence="4" id="KW-0804">Transcription</keyword>
<dbReference type="OrthoDB" id="128473at2"/>
<dbReference type="InterPro" id="IPR036388">
    <property type="entry name" value="WH-like_DNA-bd_sf"/>
</dbReference>
<comment type="similarity">
    <text evidence="1">Belongs to the sigma-70 factor family. ECF subfamily.</text>
</comment>
<keyword evidence="7" id="KW-1185">Reference proteome</keyword>
<dbReference type="PANTHER" id="PTHR43133:SF39">
    <property type="entry name" value="SIMILAR TO RNA POLYMERASE SIGMA-E FACTOR"/>
    <property type="match status" value="1"/>
</dbReference>
<comment type="caution">
    <text evidence="6">The sequence shown here is derived from an EMBL/GenBank/DDBJ whole genome shotgun (WGS) entry which is preliminary data.</text>
</comment>
<evidence type="ECO:0000256" key="2">
    <source>
        <dbReference type="ARBA" id="ARBA00023015"/>
    </source>
</evidence>